<reference evidence="1" key="2">
    <citation type="journal article" date="2015" name="Fish Shellfish Immunol.">
        <title>Early steps in the European eel (Anguilla anguilla)-Vibrio vulnificus interaction in the gills: Role of the RtxA13 toxin.</title>
        <authorList>
            <person name="Callol A."/>
            <person name="Pajuelo D."/>
            <person name="Ebbesson L."/>
            <person name="Teles M."/>
            <person name="MacKenzie S."/>
            <person name="Amaro C."/>
        </authorList>
    </citation>
    <scope>NUCLEOTIDE SEQUENCE</scope>
</reference>
<sequence>MFTFDPLSLGVCCADLLPCMPMGYCNSALSSGGLSQACNSQVLAELLQYLGHPSIQRLSN</sequence>
<protein>
    <submittedName>
        <fullName evidence="1">Uncharacterized protein</fullName>
    </submittedName>
</protein>
<reference evidence="1" key="1">
    <citation type="submission" date="2014-11" db="EMBL/GenBank/DDBJ databases">
        <authorList>
            <person name="Amaro Gonzalez C."/>
        </authorList>
    </citation>
    <scope>NUCLEOTIDE SEQUENCE</scope>
</reference>
<dbReference type="EMBL" id="GBXM01060599">
    <property type="protein sequence ID" value="JAH47978.1"/>
    <property type="molecule type" value="Transcribed_RNA"/>
</dbReference>
<name>A0A0E9T5N1_ANGAN</name>
<dbReference type="AlphaFoldDB" id="A0A0E9T5N1"/>
<evidence type="ECO:0000313" key="1">
    <source>
        <dbReference type="EMBL" id="JAH47978.1"/>
    </source>
</evidence>
<accession>A0A0E9T5N1</accession>
<organism evidence="1">
    <name type="scientific">Anguilla anguilla</name>
    <name type="common">European freshwater eel</name>
    <name type="synonym">Muraena anguilla</name>
    <dbReference type="NCBI Taxonomy" id="7936"/>
    <lineage>
        <taxon>Eukaryota</taxon>
        <taxon>Metazoa</taxon>
        <taxon>Chordata</taxon>
        <taxon>Craniata</taxon>
        <taxon>Vertebrata</taxon>
        <taxon>Euteleostomi</taxon>
        <taxon>Actinopterygii</taxon>
        <taxon>Neopterygii</taxon>
        <taxon>Teleostei</taxon>
        <taxon>Anguilliformes</taxon>
        <taxon>Anguillidae</taxon>
        <taxon>Anguilla</taxon>
    </lineage>
</organism>
<proteinExistence type="predicted"/>